<evidence type="ECO:0000256" key="3">
    <source>
        <dbReference type="ARBA" id="ARBA00022679"/>
    </source>
</evidence>
<evidence type="ECO:0000256" key="2">
    <source>
        <dbReference type="ARBA" id="ARBA00011484"/>
    </source>
</evidence>
<dbReference type="PROSITE" id="PS51826">
    <property type="entry name" value="PSBD"/>
    <property type="match status" value="1"/>
</dbReference>
<evidence type="ECO:0000313" key="14">
    <source>
        <dbReference type="Proteomes" id="UP000254771"/>
    </source>
</evidence>
<evidence type="ECO:0000256" key="7">
    <source>
        <dbReference type="ARBA" id="ARBA00025211"/>
    </source>
</evidence>
<dbReference type="InterPro" id="IPR004167">
    <property type="entry name" value="PSBD"/>
</dbReference>
<evidence type="ECO:0000256" key="6">
    <source>
        <dbReference type="ARBA" id="ARBA00023315"/>
    </source>
</evidence>
<dbReference type="InterPro" id="IPR006256">
    <property type="entry name" value="AcTrfase_Pyrv_DH_cplx"/>
</dbReference>
<evidence type="ECO:0000259" key="11">
    <source>
        <dbReference type="PROSITE" id="PS50968"/>
    </source>
</evidence>
<accession>A0A370DKB2</accession>
<comment type="caution">
    <text evidence="13">The sequence shown here is derived from an EMBL/GenBank/DDBJ whole genome shotgun (WGS) entry which is preliminary data.</text>
</comment>
<dbReference type="PANTHER" id="PTHR43178">
    <property type="entry name" value="DIHYDROLIPOAMIDE ACETYLTRANSFERASE COMPONENT OF PYRUVATE DEHYDROGENASE COMPLEX"/>
    <property type="match status" value="1"/>
</dbReference>
<dbReference type="Gene3D" id="3.30.559.10">
    <property type="entry name" value="Chloramphenicol acetyltransferase-like domain"/>
    <property type="match status" value="1"/>
</dbReference>
<dbReference type="GO" id="GO:0031405">
    <property type="term" value="F:lipoic acid binding"/>
    <property type="evidence" value="ECO:0007669"/>
    <property type="project" value="TreeGrafter"/>
</dbReference>
<dbReference type="PROSITE" id="PS50968">
    <property type="entry name" value="BIOTINYL_LIPOYL"/>
    <property type="match status" value="1"/>
</dbReference>
<evidence type="ECO:0000313" key="13">
    <source>
        <dbReference type="EMBL" id="RDH85339.1"/>
    </source>
</evidence>
<dbReference type="Pfam" id="PF00198">
    <property type="entry name" value="2-oxoacid_dh"/>
    <property type="match status" value="1"/>
</dbReference>
<evidence type="ECO:0000256" key="4">
    <source>
        <dbReference type="ARBA" id="ARBA00022737"/>
    </source>
</evidence>
<organism evidence="13 14">
    <name type="scientific">endosymbiont of Escarpia spicata</name>
    <dbReference type="NCBI Taxonomy" id="2200908"/>
    <lineage>
        <taxon>Bacteria</taxon>
        <taxon>Pseudomonadati</taxon>
        <taxon>Pseudomonadota</taxon>
        <taxon>Gammaproteobacteria</taxon>
        <taxon>sulfur-oxidizing symbionts</taxon>
    </lineage>
</organism>
<dbReference type="InterPro" id="IPR050743">
    <property type="entry name" value="2-oxoacid_DH_E2_comp"/>
</dbReference>
<dbReference type="Proteomes" id="UP000254771">
    <property type="component" value="Unassembled WGS sequence"/>
</dbReference>
<dbReference type="SUPFAM" id="SSF52777">
    <property type="entry name" value="CoA-dependent acyltransferases"/>
    <property type="match status" value="1"/>
</dbReference>
<dbReference type="EC" id="2.3.1.12" evidence="9"/>
<keyword evidence="14" id="KW-1185">Reference proteome</keyword>
<dbReference type="NCBIfam" id="TIGR01348">
    <property type="entry name" value="PDHac_trf_long"/>
    <property type="match status" value="1"/>
</dbReference>
<dbReference type="Gene3D" id="4.10.320.10">
    <property type="entry name" value="E3-binding domain"/>
    <property type="match status" value="1"/>
</dbReference>
<gene>
    <name evidence="13" type="primary">aceF</name>
    <name evidence="13" type="ORF">DIZ78_10255</name>
</gene>
<evidence type="ECO:0000256" key="9">
    <source>
        <dbReference type="RuleBase" id="RU361137"/>
    </source>
</evidence>
<evidence type="ECO:0000259" key="12">
    <source>
        <dbReference type="PROSITE" id="PS51826"/>
    </source>
</evidence>
<feature type="domain" description="Peripheral subunit-binding (PSBD)" evidence="12">
    <location>
        <begin position="145"/>
        <end position="182"/>
    </location>
</feature>
<dbReference type="FunFam" id="3.30.559.10:FF:000004">
    <property type="entry name" value="Acetyltransferase component of pyruvate dehydrogenase complex"/>
    <property type="match status" value="1"/>
</dbReference>
<dbReference type="Pfam" id="PF02817">
    <property type="entry name" value="E3_binding"/>
    <property type="match status" value="1"/>
</dbReference>
<comment type="cofactor">
    <cofactor evidence="9">
        <name>(R)-lipoate</name>
        <dbReference type="ChEBI" id="CHEBI:83088"/>
    </cofactor>
    <text evidence="9">Binds 1 lipoyl cofactor covalently.</text>
</comment>
<keyword evidence="3 9" id="KW-0808">Transferase</keyword>
<evidence type="ECO:0000256" key="1">
    <source>
        <dbReference type="ARBA" id="ARBA00007317"/>
    </source>
</evidence>
<feature type="domain" description="Lipoyl-binding" evidence="11">
    <location>
        <begin position="4"/>
        <end position="78"/>
    </location>
</feature>
<feature type="region of interest" description="Disordered" evidence="10">
    <location>
        <begin position="103"/>
        <end position="147"/>
    </location>
</feature>
<dbReference type="GO" id="GO:0004742">
    <property type="term" value="F:dihydrolipoyllysine-residue acetyltransferase activity"/>
    <property type="evidence" value="ECO:0007669"/>
    <property type="project" value="UniProtKB-UniRule"/>
</dbReference>
<dbReference type="SUPFAM" id="SSF47005">
    <property type="entry name" value="Peripheral subunit-binding domain of 2-oxo acid dehydrogenase complex"/>
    <property type="match status" value="1"/>
</dbReference>
<dbReference type="PROSITE" id="PS00189">
    <property type="entry name" value="LIPOYL"/>
    <property type="match status" value="1"/>
</dbReference>
<dbReference type="GO" id="GO:0045254">
    <property type="term" value="C:pyruvate dehydrogenase complex"/>
    <property type="evidence" value="ECO:0007669"/>
    <property type="project" value="UniProtKB-UniRule"/>
</dbReference>
<keyword evidence="5 9" id="KW-0450">Lipoyl</keyword>
<dbReference type="PANTHER" id="PTHR43178:SF2">
    <property type="entry name" value="DIHYDROLIPOYLLYSINE-RESIDUE ACETYLTRANSFERASE COMPONENT OF PYRUVATE DEHYDROGENASE COMPLEX"/>
    <property type="match status" value="1"/>
</dbReference>
<comment type="catalytic activity">
    <reaction evidence="8 9">
        <text>N(6)-[(R)-dihydrolipoyl]-L-lysyl-[protein] + acetyl-CoA = N(6)-[(R)-S(8)-acetyldihydrolipoyl]-L-lysyl-[protein] + CoA</text>
        <dbReference type="Rhea" id="RHEA:17017"/>
        <dbReference type="Rhea" id="RHEA-COMP:10475"/>
        <dbReference type="Rhea" id="RHEA-COMP:10478"/>
        <dbReference type="ChEBI" id="CHEBI:57287"/>
        <dbReference type="ChEBI" id="CHEBI:57288"/>
        <dbReference type="ChEBI" id="CHEBI:83100"/>
        <dbReference type="ChEBI" id="CHEBI:83111"/>
        <dbReference type="EC" id="2.3.1.12"/>
    </reaction>
</comment>
<dbReference type="InterPro" id="IPR001078">
    <property type="entry name" value="2-oxoacid_DH_actylTfrase"/>
</dbReference>
<dbReference type="AlphaFoldDB" id="A0A370DKB2"/>
<dbReference type="GO" id="GO:0006086">
    <property type="term" value="P:pyruvate decarboxylation to acetyl-CoA"/>
    <property type="evidence" value="ECO:0007669"/>
    <property type="project" value="UniProtKB-UniRule"/>
</dbReference>
<comment type="function">
    <text evidence="7">The pyruvate dehydrogenase complex catalyzes the overall conversion of pyruvate to acetyl-CoA and CO(2). It contains multiple copies of three enzymatic components: pyruvate dehydrogenase (E1), dihydrolipoamide acetyltransferase (E2) and lipoamide dehydrogenase (E3).</text>
</comment>
<evidence type="ECO:0000256" key="8">
    <source>
        <dbReference type="ARBA" id="ARBA00048370"/>
    </source>
</evidence>
<dbReference type="InterPro" id="IPR023213">
    <property type="entry name" value="CAT-like_dom_sf"/>
</dbReference>
<evidence type="ECO:0000256" key="10">
    <source>
        <dbReference type="SAM" id="MobiDB-lite"/>
    </source>
</evidence>
<dbReference type="InterPro" id="IPR000089">
    <property type="entry name" value="Biotin_lipoyl"/>
</dbReference>
<dbReference type="InterPro" id="IPR003016">
    <property type="entry name" value="2-oxoA_DH_lipoyl-BS"/>
</dbReference>
<keyword evidence="4" id="KW-0677">Repeat</keyword>
<dbReference type="EMBL" id="QFXE01000013">
    <property type="protein sequence ID" value="RDH85339.1"/>
    <property type="molecule type" value="Genomic_DNA"/>
</dbReference>
<comment type="similarity">
    <text evidence="1 9">Belongs to the 2-oxoacid dehydrogenase family.</text>
</comment>
<dbReference type="Gene3D" id="2.40.50.100">
    <property type="match status" value="1"/>
</dbReference>
<sequence length="443" mass="47386">MGKTTEIMLPDIGDFDEVEVIELLVSVGDRVSVEDSLLTLESDKATMEIPSPHAGVVQALFIKVGDRIGQDQKIVTLELDEGVAETASDKHVSSPAPAAEEIEAVQAPAPASQRDATGERIPGEKAASAPPVPNSPAVKTDRKAHASPAVRRFARELGVELSLVQGSGPKGRVTKDDVQGFVKKSLKGGLPTRVTGSPFEMPAGPEVDYARFGEIDTQPLGRIKKLSGAHLHRCWLTVPHVTQFDEADITELETFRKAQKEVALKQDIRLTFMPFLMKAVAAALKEMPTLNAAISADGESLIYRNYIHIGVAVDTPNGLVVPVIRDVDKKGVFELAKELMAVSGRARDGKLLPADMQGGCFSISSLGGIGGTAFTPIVNAPEVAILGVSRASMKPVWDGNAFQPRLMLPLSLSYDHRVVDGADGVRFTSLLGGLLSEIRRLLL</sequence>
<dbReference type="InterPro" id="IPR011053">
    <property type="entry name" value="Single_hybrid_motif"/>
</dbReference>
<dbReference type="Pfam" id="PF00364">
    <property type="entry name" value="Biotin_lipoyl"/>
    <property type="match status" value="1"/>
</dbReference>
<name>A0A370DKB2_9GAMM</name>
<evidence type="ECO:0000256" key="5">
    <source>
        <dbReference type="ARBA" id="ARBA00022823"/>
    </source>
</evidence>
<dbReference type="InterPro" id="IPR036625">
    <property type="entry name" value="E3-bd_dom_sf"/>
</dbReference>
<comment type="subunit">
    <text evidence="2 9">Forms a 24-polypeptide structural core with octahedral symmetry.</text>
</comment>
<reference evidence="13 14" key="1">
    <citation type="journal article" date="2018" name="ISME J.">
        <title>Endosymbiont genomes yield clues of tubeworm success.</title>
        <authorList>
            <person name="Li Y."/>
            <person name="Liles M.R."/>
            <person name="Halanych K.M."/>
        </authorList>
    </citation>
    <scope>NUCLEOTIDE SEQUENCE [LARGE SCALE GENOMIC DNA]</scope>
    <source>
        <strain evidence="13">A1462</strain>
    </source>
</reference>
<protein>
    <recommendedName>
        <fullName evidence="9">Acetyltransferase component of pyruvate dehydrogenase complex</fullName>
        <ecNumber evidence="9">2.3.1.12</ecNumber>
    </recommendedName>
</protein>
<dbReference type="CDD" id="cd06849">
    <property type="entry name" value="lipoyl_domain"/>
    <property type="match status" value="1"/>
</dbReference>
<proteinExistence type="inferred from homology"/>
<keyword evidence="6 9" id="KW-0012">Acyltransferase</keyword>
<dbReference type="FunFam" id="2.40.50.100:FF:000009">
    <property type="entry name" value="Acetyltransferase component of pyruvate dehydrogenase complex"/>
    <property type="match status" value="1"/>
</dbReference>
<dbReference type="GO" id="GO:0005737">
    <property type="term" value="C:cytoplasm"/>
    <property type="evidence" value="ECO:0007669"/>
    <property type="project" value="TreeGrafter"/>
</dbReference>
<dbReference type="SUPFAM" id="SSF51230">
    <property type="entry name" value="Single hybrid motif"/>
    <property type="match status" value="1"/>
</dbReference>